<keyword evidence="4" id="KW-0456">Lyase</keyword>
<evidence type="ECO:0000313" key="9">
    <source>
        <dbReference type="Proteomes" id="UP000235723"/>
    </source>
</evidence>
<dbReference type="PROSITE" id="PS51257">
    <property type="entry name" value="PROKAR_LIPOPROTEIN"/>
    <property type="match status" value="1"/>
</dbReference>
<dbReference type="RefSeq" id="WP_102164268.1">
    <property type="nucleotide sequence ID" value="NZ_PNHD01000006.1"/>
</dbReference>
<dbReference type="EMBL" id="PNHD01000006">
    <property type="protein sequence ID" value="PMC60065.1"/>
    <property type="molecule type" value="Genomic_DNA"/>
</dbReference>
<dbReference type="Gene3D" id="2.70.98.70">
    <property type="match status" value="1"/>
</dbReference>
<comment type="caution">
    <text evidence="8">The sequence shown here is derived from an EMBL/GenBank/DDBJ whole genome shotgun (WGS) entry which is preliminary data.</text>
</comment>
<dbReference type="AlphaFoldDB" id="A0A2N6SSL5"/>
<evidence type="ECO:0000259" key="6">
    <source>
        <dbReference type="Pfam" id="PF07940"/>
    </source>
</evidence>
<dbReference type="Pfam" id="PF07940">
    <property type="entry name" value="Hepar_II_III_C"/>
    <property type="match status" value="1"/>
</dbReference>
<feature type="signal peptide" evidence="5">
    <location>
        <begin position="1"/>
        <end position="18"/>
    </location>
</feature>
<dbReference type="InterPro" id="IPR012480">
    <property type="entry name" value="Hepar_II_III_C"/>
</dbReference>
<evidence type="ECO:0000313" key="8">
    <source>
        <dbReference type="EMBL" id="PMC60065.1"/>
    </source>
</evidence>
<dbReference type="InterPro" id="IPR031680">
    <property type="entry name" value="Hepar_II_III_N"/>
</dbReference>
<gene>
    <name evidence="8" type="ORF">CJ208_05610</name>
</gene>
<sequence length="532" mass="62135">MKLRILCLVILSSIVLSACGQEKLNNKPEQKIEQTNNSKSKITADKIINGTMVIDFKGKEQTYKFDGDWKAFSNIERSFQRLIYGFSFLDDFFNAYEDTKDISYIKEGYSLIISFVEQMEFDKSKMSWHDETTALRMTNILNFIKKTEKLDFKLSNKDEELLDDNLKKTAELFAFTDFYSGNNNHGFFQDEAGLMYAVKYGRDDIKDICSKRIEKYIKDNFDNDGVHLENSSEYHYVLVAELKKVLDNYDENVIPNYNELKGIYVKSADFAYQTLLPSGIIPNIGDSWSMKINLNDYYSDDILNNRNTNKRQTYYESGYDIYKNMDKKAFLLFRGGYIKNPHHHNDDLSFWLYKDGNIFTEFGSYGYEESNPHTKYQTDFEAHNTLIVDDGNKFKGKDVKITKTDSPWEMSGVTKRISNITFKRNIRFNKDLSNISIIDTVKSLDKQEHKYTRLFHLDPSIQPKIKKKLGKNVVELYRGDKLIGKLITEDEVSLTDDFYYSVYYQNPPQSTKVIKVDCNGIDKEMKVDIELK</sequence>
<dbReference type="PANTHER" id="PTHR39210">
    <property type="entry name" value="HEPARIN-SULFATE LYASE"/>
    <property type="match status" value="1"/>
</dbReference>
<evidence type="ECO:0000256" key="1">
    <source>
        <dbReference type="ARBA" id="ARBA00004418"/>
    </source>
</evidence>
<keyword evidence="3" id="KW-0574">Periplasm</keyword>
<evidence type="ECO:0000256" key="5">
    <source>
        <dbReference type="SAM" id="SignalP"/>
    </source>
</evidence>
<name>A0A2N6SSL5_FINMA</name>
<evidence type="ECO:0000256" key="3">
    <source>
        <dbReference type="ARBA" id="ARBA00022764"/>
    </source>
</evidence>
<feature type="chain" id="PRO_5038355530" evidence="5">
    <location>
        <begin position="19"/>
        <end position="532"/>
    </location>
</feature>
<evidence type="ECO:0000256" key="2">
    <source>
        <dbReference type="ARBA" id="ARBA00022729"/>
    </source>
</evidence>
<feature type="domain" description="Heparin-sulfate lyase N-terminal" evidence="7">
    <location>
        <begin position="30"/>
        <end position="292"/>
    </location>
</feature>
<dbReference type="InterPro" id="IPR008929">
    <property type="entry name" value="Chondroitin_lyas"/>
</dbReference>
<dbReference type="GO" id="GO:0016829">
    <property type="term" value="F:lyase activity"/>
    <property type="evidence" value="ECO:0007669"/>
    <property type="project" value="UniProtKB-KW"/>
</dbReference>
<evidence type="ECO:0000256" key="4">
    <source>
        <dbReference type="ARBA" id="ARBA00023239"/>
    </source>
</evidence>
<accession>A0A2N6SSL5</accession>
<organism evidence="8 9">
    <name type="scientific">Finegoldia magna</name>
    <name type="common">Peptostreptococcus magnus</name>
    <dbReference type="NCBI Taxonomy" id="1260"/>
    <lineage>
        <taxon>Bacteria</taxon>
        <taxon>Bacillati</taxon>
        <taxon>Bacillota</taxon>
        <taxon>Tissierellia</taxon>
        <taxon>Tissierellales</taxon>
        <taxon>Peptoniphilaceae</taxon>
        <taxon>Finegoldia</taxon>
    </lineage>
</organism>
<protein>
    <submittedName>
        <fullName evidence="8">Uncharacterized protein</fullName>
    </submittedName>
</protein>
<dbReference type="SUPFAM" id="SSF48230">
    <property type="entry name" value="Chondroitin AC/alginate lyase"/>
    <property type="match status" value="1"/>
</dbReference>
<feature type="domain" description="Heparinase II/III-like C-terminal" evidence="6">
    <location>
        <begin position="316"/>
        <end position="515"/>
    </location>
</feature>
<comment type="subcellular location">
    <subcellularLocation>
        <location evidence="1">Periplasm</location>
    </subcellularLocation>
</comment>
<dbReference type="PANTHER" id="PTHR39210:SF1">
    <property type="entry name" value="HEPARIN-SULFATE LYASE"/>
    <property type="match status" value="1"/>
</dbReference>
<evidence type="ECO:0000259" key="7">
    <source>
        <dbReference type="Pfam" id="PF16889"/>
    </source>
</evidence>
<dbReference type="Proteomes" id="UP000235723">
    <property type="component" value="Unassembled WGS sequence"/>
</dbReference>
<dbReference type="Gene3D" id="1.50.10.100">
    <property type="entry name" value="Chondroitin AC/alginate lyase"/>
    <property type="match status" value="1"/>
</dbReference>
<proteinExistence type="predicted"/>
<reference evidence="8 9" key="1">
    <citation type="submission" date="2017-09" db="EMBL/GenBank/DDBJ databases">
        <title>Bacterial strain isolated from the female urinary microbiota.</title>
        <authorList>
            <person name="Thomas-White K."/>
            <person name="Kumar N."/>
            <person name="Forster S."/>
            <person name="Putonti C."/>
            <person name="Lawley T."/>
            <person name="Wolfe A.J."/>
        </authorList>
    </citation>
    <scope>NUCLEOTIDE SEQUENCE [LARGE SCALE GENOMIC DNA]</scope>
    <source>
        <strain evidence="8 9">UMB0115</strain>
    </source>
</reference>
<dbReference type="GO" id="GO:0042597">
    <property type="term" value="C:periplasmic space"/>
    <property type="evidence" value="ECO:0007669"/>
    <property type="project" value="UniProtKB-SubCell"/>
</dbReference>
<dbReference type="Pfam" id="PF16889">
    <property type="entry name" value="Hepar_II_III_N"/>
    <property type="match status" value="1"/>
</dbReference>
<keyword evidence="2 5" id="KW-0732">Signal</keyword>